<evidence type="ECO:0000313" key="2">
    <source>
        <dbReference type="EMBL" id="GJT17163.1"/>
    </source>
</evidence>
<reference evidence="2" key="2">
    <citation type="submission" date="2022-01" db="EMBL/GenBank/DDBJ databases">
        <authorList>
            <person name="Yamashiro T."/>
            <person name="Shiraishi A."/>
            <person name="Satake H."/>
            <person name="Nakayama K."/>
        </authorList>
    </citation>
    <scope>NUCLEOTIDE SEQUENCE</scope>
</reference>
<organism evidence="2 3">
    <name type="scientific">Tanacetum coccineum</name>
    <dbReference type="NCBI Taxonomy" id="301880"/>
    <lineage>
        <taxon>Eukaryota</taxon>
        <taxon>Viridiplantae</taxon>
        <taxon>Streptophyta</taxon>
        <taxon>Embryophyta</taxon>
        <taxon>Tracheophyta</taxon>
        <taxon>Spermatophyta</taxon>
        <taxon>Magnoliopsida</taxon>
        <taxon>eudicotyledons</taxon>
        <taxon>Gunneridae</taxon>
        <taxon>Pentapetalae</taxon>
        <taxon>asterids</taxon>
        <taxon>campanulids</taxon>
        <taxon>Asterales</taxon>
        <taxon>Asteraceae</taxon>
        <taxon>Asteroideae</taxon>
        <taxon>Anthemideae</taxon>
        <taxon>Anthemidinae</taxon>
        <taxon>Tanacetum</taxon>
    </lineage>
</organism>
<proteinExistence type="predicted"/>
<feature type="compositionally biased region" description="Basic and acidic residues" evidence="1">
    <location>
        <begin position="175"/>
        <end position="190"/>
    </location>
</feature>
<evidence type="ECO:0000256" key="1">
    <source>
        <dbReference type="SAM" id="MobiDB-lite"/>
    </source>
</evidence>
<protein>
    <submittedName>
        <fullName evidence="2">Uncharacterized protein</fullName>
    </submittedName>
</protein>
<accession>A0ABQ5BU61</accession>
<dbReference type="Proteomes" id="UP001151760">
    <property type="component" value="Unassembled WGS sequence"/>
</dbReference>
<keyword evidence="3" id="KW-1185">Reference proteome</keyword>
<sequence>MKRMTMNVLNQIMKIKQWTKNDEDKVEGKGTNQEPAIDEQAKDDQIGVLASKTHKEKLTLFESTDAEITSMVDVQIQQEILSELSAHLLDVLAFVVPPTPTTSTPPPILTTTITTTEAPTSTSKQALFDSMHESTSLNKHPANKTLYHALMESLIADENAMDQGVADLIKHKKRPHDDDDRDQDHHAGPD</sequence>
<comment type="caution">
    <text evidence="2">The sequence shown here is derived from an EMBL/GenBank/DDBJ whole genome shotgun (WGS) entry which is preliminary data.</text>
</comment>
<evidence type="ECO:0000313" key="3">
    <source>
        <dbReference type="Proteomes" id="UP001151760"/>
    </source>
</evidence>
<dbReference type="EMBL" id="BQNB010013534">
    <property type="protein sequence ID" value="GJT17163.1"/>
    <property type="molecule type" value="Genomic_DNA"/>
</dbReference>
<gene>
    <name evidence="2" type="ORF">Tco_0875869</name>
</gene>
<reference evidence="2" key="1">
    <citation type="journal article" date="2022" name="Int. J. Mol. Sci.">
        <title>Draft Genome of Tanacetum Coccineum: Genomic Comparison of Closely Related Tanacetum-Family Plants.</title>
        <authorList>
            <person name="Yamashiro T."/>
            <person name="Shiraishi A."/>
            <person name="Nakayama K."/>
            <person name="Satake H."/>
        </authorList>
    </citation>
    <scope>NUCLEOTIDE SEQUENCE</scope>
</reference>
<feature type="region of interest" description="Disordered" evidence="1">
    <location>
        <begin position="167"/>
        <end position="190"/>
    </location>
</feature>
<name>A0ABQ5BU61_9ASTR</name>